<name>A0ABX2EWL1_9PSEU</name>
<gene>
    <name evidence="2" type="ORF">GC106_2890</name>
</gene>
<dbReference type="PANTHER" id="PTHR40763:SF5">
    <property type="entry name" value="MEMBRANE PROTEIN"/>
    <property type="match status" value="1"/>
</dbReference>
<protein>
    <recommendedName>
        <fullName evidence="1">DUF1707 domain-containing protein</fullName>
    </recommendedName>
</protein>
<comment type="caution">
    <text evidence="2">The sequence shown here is derived from an EMBL/GenBank/DDBJ whole genome shotgun (WGS) entry which is preliminary data.</text>
</comment>
<proteinExistence type="predicted"/>
<feature type="domain" description="DUF1707" evidence="1">
    <location>
        <begin position="7"/>
        <end position="58"/>
    </location>
</feature>
<dbReference type="EMBL" id="JAAATY010000001">
    <property type="protein sequence ID" value="NRN63088.1"/>
    <property type="molecule type" value="Genomic_DNA"/>
</dbReference>
<organism evidence="2 3">
    <name type="scientific">Kibdelosporangium persicum</name>
    <dbReference type="NCBI Taxonomy" id="2698649"/>
    <lineage>
        <taxon>Bacteria</taxon>
        <taxon>Bacillati</taxon>
        <taxon>Actinomycetota</taxon>
        <taxon>Actinomycetes</taxon>
        <taxon>Pseudonocardiales</taxon>
        <taxon>Pseudonocardiaceae</taxon>
        <taxon>Kibdelosporangium</taxon>
    </lineage>
</organism>
<evidence type="ECO:0000313" key="3">
    <source>
        <dbReference type="Proteomes" id="UP000763557"/>
    </source>
</evidence>
<dbReference type="InterPro" id="IPR012551">
    <property type="entry name" value="DUF1707_SHOCT-like"/>
</dbReference>
<sequence>MSGDLVIRLSDAERMEAVRVLDTAVGDGRITWDEHLERTERVWAARTRADLAPQLADLGPVVAQGEPAQRVVATVSKVIRTPEAAREVRARATFGAVVLNLSGMRPGEQVRVVADAFCGKIVVSVPQNAVVIDEGTAVMGKRGIFGAATGQGGPVVRISGRVTMGNIKVFRGEDRHW</sequence>
<dbReference type="RefSeq" id="WP_173123504.1">
    <property type="nucleotide sequence ID" value="NZ_CBCSGW010000039.1"/>
</dbReference>
<dbReference type="PANTHER" id="PTHR40763">
    <property type="entry name" value="MEMBRANE PROTEIN-RELATED"/>
    <property type="match status" value="1"/>
</dbReference>
<accession>A0ABX2EWL1</accession>
<dbReference type="Pfam" id="PF08044">
    <property type="entry name" value="DUF1707"/>
    <property type="match status" value="1"/>
</dbReference>
<keyword evidence="3" id="KW-1185">Reference proteome</keyword>
<reference evidence="2 3" key="1">
    <citation type="submission" date="2020-01" db="EMBL/GenBank/DDBJ databases">
        <title>Kibdelosporangium persica a novel Actinomycetes from a hot desert in Iran.</title>
        <authorList>
            <person name="Safaei N."/>
            <person name="Zaburannyi N."/>
            <person name="Mueller R."/>
            <person name="Wink J."/>
        </authorList>
    </citation>
    <scope>NUCLEOTIDE SEQUENCE [LARGE SCALE GENOMIC DNA]</scope>
    <source>
        <strain evidence="2 3">4NS15</strain>
    </source>
</reference>
<evidence type="ECO:0000259" key="1">
    <source>
        <dbReference type="Pfam" id="PF08044"/>
    </source>
</evidence>
<dbReference type="Proteomes" id="UP000763557">
    <property type="component" value="Unassembled WGS sequence"/>
</dbReference>
<evidence type="ECO:0000313" key="2">
    <source>
        <dbReference type="EMBL" id="NRN63088.1"/>
    </source>
</evidence>